<dbReference type="GO" id="GO:0070008">
    <property type="term" value="F:serine-type exopeptidase activity"/>
    <property type="evidence" value="ECO:0007669"/>
    <property type="project" value="InterPro"/>
</dbReference>
<keyword evidence="3 6" id="KW-0732">Signal</keyword>
<dbReference type="EMBL" id="CP093347">
    <property type="protein sequence ID" value="WOH01004.1"/>
    <property type="molecule type" value="Genomic_DNA"/>
</dbReference>
<keyword evidence="2" id="KW-0645">Protease</keyword>
<dbReference type="InterPro" id="IPR008758">
    <property type="entry name" value="Peptidase_S28"/>
</dbReference>
<keyword evidence="5" id="KW-0325">Glycoprotein</keyword>
<feature type="signal peptide" evidence="6">
    <location>
        <begin position="1"/>
        <end position="18"/>
    </location>
</feature>
<reference evidence="7" key="1">
    <citation type="journal article" date="2016" name="Nat. Genet.">
        <title>A high-quality carrot genome assembly provides new insights into carotenoid accumulation and asterid genome evolution.</title>
        <authorList>
            <person name="Iorizzo M."/>
            <person name="Ellison S."/>
            <person name="Senalik D."/>
            <person name="Zeng P."/>
            <person name="Satapoomin P."/>
            <person name="Huang J."/>
            <person name="Bowman M."/>
            <person name="Iovene M."/>
            <person name="Sanseverino W."/>
            <person name="Cavagnaro P."/>
            <person name="Yildiz M."/>
            <person name="Macko-Podgorni A."/>
            <person name="Moranska E."/>
            <person name="Grzebelus E."/>
            <person name="Grzebelus D."/>
            <person name="Ashrafi H."/>
            <person name="Zheng Z."/>
            <person name="Cheng S."/>
            <person name="Spooner D."/>
            <person name="Van Deynze A."/>
            <person name="Simon P."/>
        </authorList>
    </citation>
    <scope>NUCLEOTIDE SEQUENCE</scope>
    <source>
        <tissue evidence="7">Leaf</tissue>
    </source>
</reference>
<comment type="similarity">
    <text evidence="1">Belongs to the peptidase S28 family.</text>
</comment>
<dbReference type="PANTHER" id="PTHR11010:SF114">
    <property type="entry name" value="SERINE CARBOXYPEPTIDASE S28 FAMILY PROTEIN"/>
    <property type="match status" value="1"/>
</dbReference>
<dbReference type="SUPFAM" id="SSF53474">
    <property type="entry name" value="alpha/beta-Hydrolases"/>
    <property type="match status" value="1"/>
</dbReference>
<dbReference type="InterPro" id="IPR029058">
    <property type="entry name" value="AB_hydrolase_fold"/>
</dbReference>
<dbReference type="KEGG" id="dcr:108222526"/>
<gene>
    <name evidence="7" type="ORF">DCAR_0520382</name>
</gene>
<dbReference type="GO" id="GO:0006508">
    <property type="term" value="P:proteolysis"/>
    <property type="evidence" value="ECO:0007669"/>
    <property type="project" value="UniProtKB-KW"/>
</dbReference>
<evidence type="ECO:0000313" key="7">
    <source>
        <dbReference type="EMBL" id="WOH01004.1"/>
    </source>
</evidence>
<evidence type="ECO:0000256" key="4">
    <source>
        <dbReference type="ARBA" id="ARBA00022801"/>
    </source>
</evidence>
<evidence type="ECO:0000313" key="8">
    <source>
        <dbReference type="Proteomes" id="UP000077755"/>
    </source>
</evidence>
<dbReference type="FunFam" id="1.20.120.980:FF:000006">
    <property type="entry name" value="Serine carboxypeptidase S28 family protein"/>
    <property type="match status" value="1"/>
</dbReference>
<organism evidence="7 8">
    <name type="scientific">Daucus carota subsp. sativus</name>
    <name type="common">Carrot</name>
    <dbReference type="NCBI Taxonomy" id="79200"/>
    <lineage>
        <taxon>Eukaryota</taxon>
        <taxon>Viridiplantae</taxon>
        <taxon>Streptophyta</taxon>
        <taxon>Embryophyta</taxon>
        <taxon>Tracheophyta</taxon>
        <taxon>Spermatophyta</taxon>
        <taxon>Magnoliopsida</taxon>
        <taxon>eudicotyledons</taxon>
        <taxon>Gunneridae</taxon>
        <taxon>Pentapetalae</taxon>
        <taxon>asterids</taxon>
        <taxon>campanulids</taxon>
        <taxon>Apiales</taxon>
        <taxon>Apiaceae</taxon>
        <taxon>Apioideae</taxon>
        <taxon>Scandiceae</taxon>
        <taxon>Daucinae</taxon>
        <taxon>Daucus</taxon>
        <taxon>Daucus sect. Daucus</taxon>
    </lineage>
</organism>
<feature type="chain" id="PRO_5042017768" description="Lysosomal Pro-X carboxypeptidase" evidence="6">
    <location>
        <begin position="19"/>
        <end position="494"/>
    </location>
</feature>
<evidence type="ECO:0000256" key="1">
    <source>
        <dbReference type="ARBA" id="ARBA00011079"/>
    </source>
</evidence>
<accession>A0AAF0X5U9</accession>
<evidence type="ECO:0000256" key="3">
    <source>
        <dbReference type="ARBA" id="ARBA00022729"/>
    </source>
</evidence>
<sequence>MNFKQAVFLVIAISYCFSASHEHRTPRLSLLRGGLRKRFINKPTTISGSFTEYFYDQTLDHFNYNPQSYTTFKQKYFMDFTHWDGPQTNAPIFAFLGAEAALGPDPRIGFMTEKAPLFGALQVYIEHRYYGESNPLGSIKKSLENTTIRGYFNSAQALADYAELLVYLKNNLSAHNSPIIVVGASYGGELAAWFRLKYPHIAYGALASSAPILYFDDITPQDAYYSTVSKDFRDVSESCYKMIQNSWSEIDKIASEPHGLALLSNKFNTCRQLKDSDELKDDLSYWYAAAAQYDAPPTYPVSQVCGGIDGAPNGTDILGRIFIGISAIWEDKKCHNLIQDTVDETSQGWHWQSCSEIVIPFAYGDNTMFPQSNFSLSDYLENCRHSFGVEPRPHWITTYYGGQEIKLVLEKFASNIIFSNGLRDPYSRGGVLQNISHSLVAVVTADGSHCLDIVSTRPDDPEWLLNQRKTVVRIIKGWINEYYATLNATHKVTL</sequence>
<keyword evidence="4" id="KW-0378">Hydrolase</keyword>
<dbReference type="InterPro" id="IPR042269">
    <property type="entry name" value="Ser_carbopepase_S28_SKS"/>
</dbReference>
<evidence type="ECO:0000256" key="2">
    <source>
        <dbReference type="ARBA" id="ARBA00022670"/>
    </source>
</evidence>
<proteinExistence type="inferred from homology"/>
<protein>
    <recommendedName>
        <fullName evidence="9">Lysosomal Pro-X carboxypeptidase</fullName>
    </recommendedName>
</protein>
<dbReference type="Pfam" id="PF05577">
    <property type="entry name" value="Peptidase_S28"/>
    <property type="match status" value="1"/>
</dbReference>
<evidence type="ECO:0000256" key="6">
    <source>
        <dbReference type="SAM" id="SignalP"/>
    </source>
</evidence>
<evidence type="ECO:0000256" key="5">
    <source>
        <dbReference type="ARBA" id="ARBA00023180"/>
    </source>
</evidence>
<dbReference type="GO" id="GO:0008239">
    <property type="term" value="F:dipeptidyl-peptidase activity"/>
    <property type="evidence" value="ECO:0007669"/>
    <property type="project" value="TreeGrafter"/>
</dbReference>
<dbReference type="Proteomes" id="UP000077755">
    <property type="component" value="Chromosome 5"/>
</dbReference>
<name>A0AAF0X5U9_DAUCS</name>
<dbReference type="Gene3D" id="3.40.50.1820">
    <property type="entry name" value="alpha/beta hydrolase"/>
    <property type="match status" value="1"/>
</dbReference>
<reference evidence="7" key="2">
    <citation type="submission" date="2022-03" db="EMBL/GenBank/DDBJ databases">
        <title>Draft title - Genomic analysis of global carrot germplasm unveils the trajectory of domestication and the origin of high carotenoid orange carrot.</title>
        <authorList>
            <person name="Iorizzo M."/>
            <person name="Ellison S."/>
            <person name="Senalik D."/>
            <person name="Macko-Podgorni A."/>
            <person name="Grzebelus D."/>
            <person name="Bostan H."/>
            <person name="Rolling W."/>
            <person name="Curaba J."/>
            <person name="Simon P."/>
        </authorList>
    </citation>
    <scope>NUCLEOTIDE SEQUENCE</scope>
    <source>
        <tissue evidence="7">Leaf</tissue>
    </source>
</reference>
<keyword evidence="8" id="KW-1185">Reference proteome</keyword>
<evidence type="ECO:0008006" key="9">
    <source>
        <dbReference type="Google" id="ProtNLM"/>
    </source>
</evidence>
<dbReference type="PANTHER" id="PTHR11010">
    <property type="entry name" value="PROTEASE S28 PRO-X CARBOXYPEPTIDASE-RELATED"/>
    <property type="match status" value="1"/>
</dbReference>
<dbReference type="AlphaFoldDB" id="A0AAF0X5U9"/>
<dbReference type="Gene3D" id="1.20.120.980">
    <property type="entry name" value="Serine carboxypeptidase S28, SKS domain"/>
    <property type="match status" value="1"/>
</dbReference>